<dbReference type="AlphaFoldDB" id="A0A381QSN1"/>
<dbReference type="Pfam" id="PF00291">
    <property type="entry name" value="PALP"/>
    <property type="match status" value="1"/>
</dbReference>
<evidence type="ECO:0000256" key="3">
    <source>
        <dbReference type="ARBA" id="ARBA00005517"/>
    </source>
</evidence>
<keyword evidence="5" id="KW-0028">Amino-acid biosynthesis</keyword>
<dbReference type="SUPFAM" id="SSF53686">
    <property type="entry name" value="Tryptophan synthase beta subunit-like PLP-dependent enzymes"/>
    <property type="match status" value="1"/>
</dbReference>
<evidence type="ECO:0000256" key="7">
    <source>
        <dbReference type="ARBA" id="ARBA00022898"/>
    </source>
</evidence>
<feature type="domain" description="Threonine synthase N-terminal" evidence="10">
    <location>
        <begin position="2"/>
        <end position="77"/>
    </location>
</feature>
<dbReference type="Gene3D" id="3.90.1380.10">
    <property type="entry name" value="Threonine synthase, N-terminal domain"/>
    <property type="match status" value="1"/>
</dbReference>
<evidence type="ECO:0000256" key="4">
    <source>
        <dbReference type="ARBA" id="ARBA00013028"/>
    </source>
</evidence>
<dbReference type="UniPathway" id="UPA00050">
    <property type="reaction ID" value="UER00065"/>
</dbReference>
<sequence length="429" mass="47819">MRYISTKGHSIPSIEDALFSGTSTDGGLVMPESIPKVKIDDFSKLMSYQEFSHQILLPYFAGSSVENELEDIVKQAFNFPLINKDYFEEDLQYSVLELFHGPTAAFKDFGARFLSFTMSEITKKNKNPKTTTILVATSGDTGGAVASAFDQCPEFKVVVLFPEGRVSPRQKHQLTCWGDHVTSIEVKGEFDDCQRLVKEAFSNNELSMKHNLCSANSINIGRLLPQATYYAWSSLKRYTASGDTTSFIVPTGNLGNAFACFIAKEMGFPIDQIIFATNSNKTIPDFISTGKWEPRATLPTLASAMDVGNPSNMERFFHIFDSPETLVDKLQAVSVTDEQIIDQIRSEYQDNQILCCPHTATALHVYRGLCDSDKRETHWCIVATAHPSKFENIVEPIVGEEIVVPERLRALLGIDSSFVTMDPELNQLV</sequence>
<dbReference type="Gene3D" id="3.40.50.1100">
    <property type="match status" value="2"/>
</dbReference>
<keyword evidence="7" id="KW-0663">Pyridoxal phosphate</keyword>
<feature type="domain" description="Tryptophan synthase beta chain-like PALP" evidence="9">
    <location>
        <begin position="83"/>
        <end position="382"/>
    </location>
</feature>
<evidence type="ECO:0000256" key="8">
    <source>
        <dbReference type="ARBA" id="ARBA00023239"/>
    </source>
</evidence>
<dbReference type="InterPro" id="IPR001926">
    <property type="entry name" value="TrpB-like_PALP"/>
</dbReference>
<evidence type="ECO:0000256" key="6">
    <source>
        <dbReference type="ARBA" id="ARBA00022697"/>
    </source>
</evidence>
<keyword evidence="8" id="KW-0456">Lyase</keyword>
<accession>A0A381QSN1</accession>
<dbReference type="InterPro" id="IPR000634">
    <property type="entry name" value="Ser/Thr_deHydtase_PyrdxlP-BS"/>
</dbReference>
<dbReference type="EMBL" id="UINC01001504">
    <property type="protein sequence ID" value="SUZ82365.1"/>
    <property type="molecule type" value="Genomic_DNA"/>
</dbReference>
<dbReference type="GO" id="GO:0009088">
    <property type="term" value="P:threonine biosynthetic process"/>
    <property type="evidence" value="ECO:0007669"/>
    <property type="project" value="UniProtKB-UniPathway"/>
</dbReference>
<dbReference type="InterPro" id="IPR051166">
    <property type="entry name" value="Threonine_Synthase"/>
</dbReference>
<dbReference type="PANTHER" id="PTHR42690:SF1">
    <property type="entry name" value="THREONINE SYNTHASE-LIKE 2"/>
    <property type="match status" value="1"/>
</dbReference>
<evidence type="ECO:0000259" key="9">
    <source>
        <dbReference type="Pfam" id="PF00291"/>
    </source>
</evidence>
<comment type="similarity">
    <text evidence="3">Belongs to the threonine synthase family.</text>
</comment>
<proteinExistence type="inferred from homology"/>
<evidence type="ECO:0000313" key="11">
    <source>
        <dbReference type="EMBL" id="SUZ82365.1"/>
    </source>
</evidence>
<name>A0A381QSN1_9ZZZZ</name>
<dbReference type="PROSITE" id="PS00165">
    <property type="entry name" value="DEHYDRATASE_SER_THR"/>
    <property type="match status" value="1"/>
</dbReference>
<protein>
    <recommendedName>
        <fullName evidence="4">threonine synthase</fullName>
        <ecNumber evidence="4">4.2.3.1</ecNumber>
    </recommendedName>
</protein>
<dbReference type="InterPro" id="IPR004450">
    <property type="entry name" value="Thr_synthase-like"/>
</dbReference>
<reference evidence="11" key="1">
    <citation type="submission" date="2018-05" db="EMBL/GenBank/DDBJ databases">
        <authorList>
            <person name="Lanie J.A."/>
            <person name="Ng W.-L."/>
            <person name="Kazmierczak K.M."/>
            <person name="Andrzejewski T.M."/>
            <person name="Davidsen T.M."/>
            <person name="Wayne K.J."/>
            <person name="Tettelin H."/>
            <person name="Glass J.I."/>
            <person name="Rusch D."/>
            <person name="Podicherti R."/>
            <person name="Tsui H.-C.T."/>
            <person name="Winkler M.E."/>
        </authorList>
    </citation>
    <scope>NUCLEOTIDE SEQUENCE</scope>
</reference>
<evidence type="ECO:0000256" key="2">
    <source>
        <dbReference type="ARBA" id="ARBA00004979"/>
    </source>
</evidence>
<dbReference type="InterPro" id="IPR029144">
    <property type="entry name" value="Thr_synth_N"/>
</dbReference>
<feature type="non-terminal residue" evidence="11">
    <location>
        <position position="1"/>
    </location>
</feature>
<dbReference type="InterPro" id="IPR036052">
    <property type="entry name" value="TrpB-like_PALP_sf"/>
</dbReference>
<comment type="pathway">
    <text evidence="2">Amino-acid biosynthesis; L-threonine biosynthesis; L-threonine from L-aspartate: step 5/5.</text>
</comment>
<gene>
    <name evidence="11" type="ORF">METZ01_LOCUS35219</name>
</gene>
<dbReference type="InterPro" id="IPR037158">
    <property type="entry name" value="Thr_synth_N_sf"/>
</dbReference>
<dbReference type="NCBIfam" id="TIGR00260">
    <property type="entry name" value="thrC"/>
    <property type="match status" value="1"/>
</dbReference>
<dbReference type="GO" id="GO:0004795">
    <property type="term" value="F:threonine synthase activity"/>
    <property type="evidence" value="ECO:0007669"/>
    <property type="project" value="UniProtKB-EC"/>
</dbReference>
<dbReference type="Pfam" id="PF14821">
    <property type="entry name" value="Thr_synth_N"/>
    <property type="match status" value="1"/>
</dbReference>
<evidence type="ECO:0000259" key="10">
    <source>
        <dbReference type="Pfam" id="PF14821"/>
    </source>
</evidence>
<evidence type="ECO:0000256" key="1">
    <source>
        <dbReference type="ARBA" id="ARBA00001933"/>
    </source>
</evidence>
<evidence type="ECO:0000256" key="5">
    <source>
        <dbReference type="ARBA" id="ARBA00022605"/>
    </source>
</evidence>
<keyword evidence="6" id="KW-0791">Threonine biosynthesis</keyword>
<dbReference type="EC" id="4.2.3.1" evidence="4"/>
<dbReference type="GO" id="GO:0030170">
    <property type="term" value="F:pyridoxal phosphate binding"/>
    <property type="evidence" value="ECO:0007669"/>
    <property type="project" value="InterPro"/>
</dbReference>
<comment type="cofactor">
    <cofactor evidence="1">
        <name>pyridoxal 5'-phosphate</name>
        <dbReference type="ChEBI" id="CHEBI:597326"/>
    </cofactor>
</comment>
<dbReference type="PANTHER" id="PTHR42690">
    <property type="entry name" value="THREONINE SYNTHASE FAMILY MEMBER"/>
    <property type="match status" value="1"/>
</dbReference>
<organism evidence="11">
    <name type="scientific">marine metagenome</name>
    <dbReference type="NCBI Taxonomy" id="408172"/>
    <lineage>
        <taxon>unclassified sequences</taxon>
        <taxon>metagenomes</taxon>
        <taxon>ecological metagenomes</taxon>
    </lineage>
</organism>
<feature type="non-terminal residue" evidence="11">
    <location>
        <position position="429"/>
    </location>
</feature>